<dbReference type="Proteomes" id="UP000219167">
    <property type="component" value="Unassembled WGS sequence"/>
</dbReference>
<dbReference type="RefSeq" id="WP_245423693.1">
    <property type="nucleotide sequence ID" value="NZ_OBQD01000029.1"/>
</dbReference>
<accession>A0A285V0H9</accession>
<protein>
    <submittedName>
        <fullName evidence="1">Uncharacterized protein</fullName>
    </submittedName>
</protein>
<keyword evidence="2" id="KW-1185">Reference proteome</keyword>
<evidence type="ECO:0000313" key="2">
    <source>
        <dbReference type="Proteomes" id="UP000219167"/>
    </source>
</evidence>
<sequence>MAKTKVDQKTQRALWARAAGRCQYRGCNCELVGELLSGKEDKMFGFVAHIVADSPNAREDIRPGPLFSRKIFQISCCSARNTIVSSMTKHPMIIRRNFSCG</sequence>
<reference evidence="1 2" key="1">
    <citation type="submission" date="2017-08" db="EMBL/GenBank/DDBJ databases">
        <authorList>
            <person name="de Groot N.N."/>
        </authorList>
    </citation>
    <scope>NUCLEOTIDE SEQUENCE [LARGE SCALE GENOMIC DNA]</scope>
    <source>
        <strain evidence="1 2">JC85</strain>
    </source>
</reference>
<organism evidence="1 2">
    <name type="scientific">Rhizobium subbaraonis</name>
    <dbReference type="NCBI Taxonomy" id="908946"/>
    <lineage>
        <taxon>Bacteria</taxon>
        <taxon>Pseudomonadati</taxon>
        <taxon>Pseudomonadota</taxon>
        <taxon>Alphaproteobacteria</taxon>
        <taxon>Hyphomicrobiales</taxon>
        <taxon>Rhizobiaceae</taxon>
        <taxon>Rhizobium/Agrobacterium group</taxon>
        <taxon>Rhizobium</taxon>
    </lineage>
</organism>
<proteinExistence type="predicted"/>
<name>A0A285V0H9_9HYPH</name>
<gene>
    <name evidence="1" type="ORF">SAMN05892877_12941</name>
</gene>
<evidence type="ECO:0000313" key="1">
    <source>
        <dbReference type="EMBL" id="SOC47417.1"/>
    </source>
</evidence>
<dbReference type="EMBL" id="OBQD01000029">
    <property type="protein sequence ID" value="SOC47417.1"/>
    <property type="molecule type" value="Genomic_DNA"/>
</dbReference>
<dbReference type="AlphaFoldDB" id="A0A285V0H9"/>